<dbReference type="InterPro" id="IPR003439">
    <property type="entry name" value="ABC_transporter-like_ATP-bd"/>
</dbReference>
<dbReference type="PANTHER" id="PTHR24220:SF611">
    <property type="entry name" value="ATP-BINDING COMPONENT OF ABC TRANSPORTER-RELATED"/>
    <property type="match status" value="1"/>
</dbReference>
<sequence>MSLLSLSDIRFRWPNATHDALQIDSLDVQANERVFLYGPSGCGKSTLLSLIVGVVAPQSGKLEMLGQSLAELSSAKRDQFRADHIGYVFQQFNLLPYLSVLQNVTLACQFSKTRTAKAIKRSGTVAQEARRLLNQLQLPGELIDSPVNELSIGQQQRVAAARALIGSPELIIADEPTSALDKVNRQRFMELLLTEIEHAGSSLIMVSHDEQLLEHFQKDIHLPSLNKAVQHGLD</sequence>
<keyword evidence="6" id="KW-1185">Reference proteome</keyword>
<dbReference type="InterPro" id="IPR017911">
    <property type="entry name" value="MacB-like_ATP-bd"/>
</dbReference>
<dbReference type="CDD" id="cd03255">
    <property type="entry name" value="ABC_MJ0796_LolCDE_FtsE"/>
    <property type="match status" value="1"/>
</dbReference>
<dbReference type="GO" id="GO:0005524">
    <property type="term" value="F:ATP binding"/>
    <property type="evidence" value="ECO:0007669"/>
    <property type="project" value="UniProtKB-KW"/>
</dbReference>
<dbReference type="EMBL" id="BSNC01000004">
    <property type="protein sequence ID" value="GLP96275.1"/>
    <property type="molecule type" value="Genomic_DNA"/>
</dbReference>
<organism evidence="5 6">
    <name type="scientific">Paraferrimonas sedimenticola</name>
    <dbReference type="NCBI Taxonomy" id="375674"/>
    <lineage>
        <taxon>Bacteria</taxon>
        <taxon>Pseudomonadati</taxon>
        <taxon>Pseudomonadota</taxon>
        <taxon>Gammaproteobacteria</taxon>
        <taxon>Alteromonadales</taxon>
        <taxon>Ferrimonadaceae</taxon>
        <taxon>Paraferrimonas</taxon>
    </lineage>
</organism>
<dbReference type="RefSeq" id="WP_095505287.1">
    <property type="nucleotide sequence ID" value="NZ_BSNC01000004.1"/>
</dbReference>
<dbReference type="Gene3D" id="3.40.50.300">
    <property type="entry name" value="P-loop containing nucleotide triphosphate hydrolases"/>
    <property type="match status" value="1"/>
</dbReference>
<dbReference type="PANTHER" id="PTHR24220">
    <property type="entry name" value="IMPORT ATP-BINDING PROTEIN"/>
    <property type="match status" value="1"/>
</dbReference>
<proteinExistence type="predicted"/>
<dbReference type="Proteomes" id="UP001161422">
    <property type="component" value="Unassembled WGS sequence"/>
</dbReference>
<reference evidence="5" key="1">
    <citation type="journal article" date="2014" name="Int. J. Syst. Evol. Microbiol.">
        <title>Complete genome sequence of Corynebacterium casei LMG S-19264T (=DSM 44701T), isolated from a smear-ripened cheese.</title>
        <authorList>
            <consortium name="US DOE Joint Genome Institute (JGI-PGF)"/>
            <person name="Walter F."/>
            <person name="Albersmeier A."/>
            <person name="Kalinowski J."/>
            <person name="Ruckert C."/>
        </authorList>
    </citation>
    <scope>NUCLEOTIDE SEQUENCE</scope>
    <source>
        <strain evidence="5">NBRC 101628</strain>
    </source>
</reference>
<dbReference type="GO" id="GO:0022857">
    <property type="term" value="F:transmembrane transporter activity"/>
    <property type="evidence" value="ECO:0007669"/>
    <property type="project" value="TreeGrafter"/>
</dbReference>
<evidence type="ECO:0000259" key="4">
    <source>
        <dbReference type="PROSITE" id="PS50893"/>
    </source>
</evidence>
<dbReference type="GO" id="GO:0016887">
    <property type="term" value="F:ATP hydrolysis activity"/>
    <property type="evidence" value="ECO:0007669"/>
    <property type="project" value="InterPro"/>
</dbReference>
<protein>
    <submittedName>
        <fullName evidence="5">Methionine ABC transporter ATP-binding protein</fullName>
    </submittedName>
</protein>
<keyword evidence="3 5" id="KW-0067">ATP-binding</keyword>
<keyword evidence="2" id="KW-0547">Nucleotide-binding</keyword>
<dbReference type="GO" id="GO:0005886">
    <property type="term" value="C:plasma membrane"/>
    <property type="evidence" value="ECO:0007669"/>
    <property type="project" value="TreeGrafter"/>
</dbReference>
<evidence type="ECO:0000313" key="6">
    <source>
        <dbReference type="Proteomes" id="UP001161422"/>
    </source>
</evidence>
<accession>A0AA37RV51</accession>
<dbReference type="PROSITE" id="PS50893">
    <property type="entry name" value="ABC_TRANSPORTER_2"/>
    <property type="match status" value="1"/>
</dbReference>
<evidence type="ECO:0000256" key="1">
    <source>
        <dbReference type="ARBA" id="ARBA00022448"/>
    </source>
</evidence>
<evidence type="ECO:0000313" key="5">
    <source>
        <dbReference type="EMBL" id="GLP96275.1"/>
    </source>
</evidence>
<dbReference type="Pfam" id="PF00005">
    <property type="entry name" value="ABC_tran"/>
    <property type="match status" value="1"/>
</dbReference>
<dbReference type="AlphaFoldDB" id="A0AA37RV51"/>
<dbReference type="InterPro" id="IPR003593">
    <property type="entry name" value="AAA+_ATPase"/>
</dbReference>
<reference evidence="5" key="2">
    <citation type="submission" date="2023-01" db="EMBL/GenBank/DDBJ databases">
        <title>Draft genome sequence of Paraferrimonas sedimenticola strain NBRC 101628.</title>
        <authorList>
            <person name="Sun Q."/>
            <person name="Mori K."/>
        </authorList>
    </citation>
    <scope>NUCLEOTIDE SEQUENCE</scope>
    <source>
        <strain evidence="5">NBRC 101628</strain>
    </source>
</reference>
<keyword evidence="1" id="KW-0813">Transport</keyword>
<evidence type="ECO:0000256" key="3">
    <source>
        <dbReference type="ARBA" id="ARBA00022840"/>
    </source>
</evidence>
<dbReference type="SUPFAM" id="SSF52540">
    <property type="entry name" value="P-loop containing nucleoside triphosphate hydrolases"/>
    <property type="match status" value="1"/>
</dbReference>
<dbReference type="InterPro" id="IPR027417">
    <property type="entry name" value="P-loop_NTPase"/>
</dbReference>
<dbReference type="SMART" id="SM00382">
    <property type="entry name" value="AAA"/>
    <property type="match status" value="1"/>
</dbReference>
<comment type="caution">
    <text evidence="5">The sequence shown here is derived from an EMBL/GenBank/DDBJ whole genome shotgun (WGS) entry which is preliminary data.</text>
</comment>
<evidence type="ECO:0000256" key="2">
    <source>
        <dbReference type="ARBA" id="ARBA00022741"/>
    </source>
</evidence>
<name>A0AA37RV51_9GAMM</name>
<feature type="domain" description="ABC transporter" evidence="4">
    <location>
        <begin position="4"/>
        <end position="233"/>
    </location>
</feature>
<dbReference type="InterPro" id="IPR015854">
    <property type="entry name" value="ABC_transpr_LolD-like"/>
</dbReference>
<gene>
    <name evidence="5" type="ORF">GCM10007895_15810</name>
</gene>